<gene>
    <name evidence="4" type="ORF">JF625_17615</name>
</gene>
<dbReference type="GO" id="GO:0016020">
    <property type="term" value="C:membrane"/>
    <property type="evidence" value="ECO:0007669"/>
    <property type="project" value="InterPro"/>
</dbReference>
<comment type="caution">
    <text evidence="4">The sequence shown here is derived from an EMBL/GenBank/DDBJ whole genome shotgun (WGS) entry which is preliminary data.</text>
</comment>
<keyword evidence="1" id="KW-0732">Signal</keyword>
<dbReference type="Pfam" id="PF01401">
    <property type="entry name" value="Peptidase_M2"/>
    <property type="match status" value="1"/>
</dbReference>
<evidence type="ECO:0000256" key="3">
    <source>
        <dbReference type="ARBA" id="ARBA00023180"/>
    </source>
</evidence>
<dbReference type="EMBL" id="JAEKLZ010000244">
    <property type="protein sequence ID" value="MBW8726949.1"/>
    <property type="molecule type" value="Genomic_DNA"/>
</dbReference>
<dbReference type="GO" id="GO:0006508">
    <property type="term" value="P:proteolysis"/>
    <property type="evidence" value="ECO:0007669"/>
    <property type="project" value="InterPro"/>
</dbReference>
<keyword evidence="3" id="KW-0325">Glycoprotein</keyword>
<evidence type="ECO:0000256" key="1">
    <source>
        <dbReference type="ARBA" id="ARBA00022729"/>
    </source>
</evidence>
<dbReference type="GO" id="GO:0008241">
    <property type="term" value="F:peptidyl-dipeptidase activity"/>
    <property type="evidence" value="ECO:0007669"/>
    <property type="project" value="InterPro"/>
</dbReference>
<dbReference type="AlphaFoldDB" id="A0A952FRH9"/>
<proteinExistence type="predicted"/>
<keyword evidence="2" id="KW-1015">Disulfide bond</keyword>
<sequence length="88" mass="9468">MDREDQRLCPAGARELATLSTKLDSTYSTGAFQLQGKTLTLSDAEDILAASRDPAETKAVWEGWHGISPVMKPDYARLVALANEGSTA</sequence>
<dbReference type="InterPro" id="IPR001548">
    <property type="entry name" value="Peptidase_M2"/>
</dbReference>
<accession>A0A952FRH9</accession>
<protein>
    <submittedName>
        <fullName evidence="4">M2 family metallopeptidase</fullName>
    </submittedName>
</protein>
<reference evidence="4" key="1">
    <citation type="submission" date="2020-06" db="EMBL/GenBank/DDBJ databases">
        <title>Stable isotope informed genome-resolved metagenomics uncovers potential trophic interactions in rhizosphere soil.</title>
        <authorList>
            <person name="Starr E.P."/>
            <person name="Shi S."/>
            <person name="Blazewicz S.J."/>
            <person name="Koch B.J."/>
            <person name="Probst A.J."/>
            <person name="Hungate B.A."/>
            <person name="Pett-Ridge J."/>
            <person name="Firestone M.K."/>
            <person name="Banfield J.F."/>
        </authorList>
    </citation>
    <scope>NUCLEOTIDE SEQUENCE</scope>
    <source>
        <strain evidence="4">YM_69_17</strain>
    </source>
</reference>
<dbReference type="SUPFAM" id="SSF55486">
    <property type="entry name" value="Metalloproteases ('zincins'), catalytic domain"/>
    <property type="match status" value="1"/>
</dbReference>
<name>A0A952FRH9_9PROT</name>
<evidence type="ECO:0000313" key="4">
    <source>
        <dbReference type="EMBL" id="MBW8726949.1"/>
    </source>
</evidence>
<organism evidence="4 5">
    <name type="scientific">Inquilinus limosus</name>
    <dbReference type="NCBI Taxonomy" id="171674"/>
    <lineage>
        <taxon>Bacteria</taxon>
        <taxon>Pseudomonadati</taxon>
        <taxon>Pseudomonadota</taxon>
        <taxon>Alphaproteobacteria</taxon>
        <taxon>Rhodospirillales</taxon>
        <taxon>Rhodospirillaceae</taxon>
        <taxon>Inquilinus</taxon>
    </lineage>
</organism>
<evidence type="ECO:0000313" key="5">
    <source>
        <dbReference type="Proteomes" id="UP000700706"/>
    </source>
</evidence>
<feature type="non-terminal residue" evidence="4">
    <location>
        <position position="88"/>
    </location>
</feature>
<dbReference type="Proteomes" id="UP000700706">
    <property type="component" value="Unassembled WGS sequence"/>
</dbReference>
<dbReference type="GO" id="GO:0008237">
    <property type="term" value="F:metallopeptidase activity"/>
    <property type="evidence" value="ECO:0007669"/>
    <property type="project" value="InterPro"/>
</dbReference>
<evidence type="ECO:0000256" key="2">
    <source>
        <dbReference type="ARBA" id="ARBA00023157"/>
    </source>
</evidence>